<gene>
    <name evidence="3" type="ORF">EGN73_06235</name>
</gene>
<dbReference type="InterPro" id="IPR032812">
    <property type="entry name" value="SbsA_Ig"/>
</dbReference>
<dbReference type="Pfam" id="PF13205">
    <property type="entry name" value="Big_5"/>
    <property type="match status" value="1"/>
</dbReference>
<evidence type="ECO:0000256" key="1">
    <source>
        <dbReference type="ARBA" id="ARBA00022729"/>
    </source>
</evidence>
<dbReference type="EMBL" id="RPHB01000003">
    <property type="protein sequence ID" value="MBW3467410.1"/>
    <property type="molecule type" value="Genomic_DNA"/>
</dbReference>
<evidence type="ECO:0000259" key="2">
    <source>
        <dbReference type="Pfam" id="PF13205"/>
    </source>
</evidence>
<reference evidence="3 4" key="1">
    <citation type="journal article" date="2020" name="Syst. Appl. Microbiol.">
        <title>Arthrospiribacter ruber gen. nov., sp. nov., a novel bacterium isolated from Arthrospira cultures.</title>
        <authorList>
            <person name="Waleron M."/>
            <person name="Misztak A."/>
            <person name="Waleron M.M."/>
            <person name="Furmaniak M."/>
            <person name="Mrozik A."/>
            <person name="Waleron K."/>
        </authorList>
    </citation>
    <scope>NUCLEOTIDE SEQUENCE [LARGE SCALE GENOMIC DNA]</scope>
    <source>
        <strain evidence="3 4">DPMB0001</strain>
    </source>
</reference>
<sequence length="591" mass="68112">MKYIKYIIVILIIIIIHSCAKQSTPMGGPKDEEPPKLLSITPENESLNTKPSVIELLFSEYVKVENPNKGIIITPRIKKDEMEVTALKNKVTIKLNQELEDSTTYVFNFQKTISDITEGNVPENLKLVFSTGPEIDSLTFSGTVAYTFPQKEKKMKDVLVGLYTEDDTTNVLTAPPYYIGTTDSVGNFKLTNIKEGRYLAYAWHDANNSLKAEEKSEAYSFLGDTIVIDRDVRGANFYLDKSNVSEFKINRSASVGSNFDVVLSKDPLEINVEAEGLNENLYFRRNEKTLRFYHTSLQNDSLQVRLNLKDSVGFQIDTTLYAKFEESERRKEALEISLEGQKNFVEKLRAEIKLNKPVNRINYDSLIIKYDTASVVPVTEDMLFFKDSLMRTRLILEWKVPDTLSIENFIVYAGDSTFIDIEDQFNKDKKETSYRRLKKETLAEEIKVTVNTDERPLIVQILNKKEEVVHEQFLTDTNIATFINIEPSTYYIRAIVDRNNNRRWDTHNILENRQAEPVYYLENPNDNNNKETTVRGGWTLEVVIQPRIPIGLAQIPRLPENEMDDIESEIDAHWEQLLKLFRQNNVDNSTN</sequence>
<dbReference type="AlphaFoldDB" id="A0A951MCY7"/>
<evidence type="ECO:0000313" key="3">
    <source>
        <dbReference type="EMBL" id="MBW3467410.1"/>
    </source>
</evidence>
<name>A0A951MCY7_9BACT</name>
<proteinExistence type="predicted"/>
<evidence type="ECO:0000313" key="4">
    <source>
        <dbReference type="Proteomes" id="UP000727490"/>
    </source>
</evidence>
<keyword evidence="4" id="KW-1185">Reference proteome</keyword>
<comment type="caution">
    <text evidence="3">The sequence shown here is derived from an EMBL/GenBank/DDBJ whole genome shotgun (WGS) entry which is preliminary data.</text>
</comment>
<accession>A0A951MCY7</accession>
<keyword evidence="1" id="KW-0732">Signal</keyword>
<protein>
    <recommendedName>
        <fullName evidence="2">SbsA Ig-like domain-containing protein</fullName>
    </recommendedName>
</protein>
<organism evidence="3 4">
    <name type="scientific">Arthrospiribacter ruber</name>
    <dbReference type="NCBI Taxonomy" id="2487934"/>
    <lineage>
        <taxon>Bacteria</taxon>
        <taxon>Pseudomonadati</taxon>
        <taxon>Bacteroidota</taxon>
        <taxon>Cytophagia</taxon>
        <taxon>Cytophagales</taxon>
        <taxon>Cyclobacteriaceae</taxon>
        <taxon>Arthrospiribacter</taxon>
    </lineage>
</organism>
<feature type="domain" description="SbsA Ig-like" evidence="2">
    <location>
        <begin position="31"/>
        <end position="131"/>
    </location>
</feature>
<dbReference type="Proteomes" id="UP000727490">
    <property type="component" value="Unassembled WGS sequence"/>
</dbReference>